<accession>A0ABP0H462</accession>
<name>A0ABP0H462_CLALP</name>
<dbReference type="SUPFAM" id="SSF57802">
    <property type="entry name" value="Rubredoxin-like"/>
    <property type="match status" value="1"/>
</dbReference>
<dbReference type="Proteomes" id="UP001642483">
    <property type="component" value="Unassembled WGS sequence"/>
</dbReference>
<evidence type="ECO:0000313" key="3">
    <source>
        <dbReference type="Proteomes" id="UP001642483"/>
    </source>
</evidence>
<gene>
    <name evidence="2" type="ORF">CVLEPA_LOCUS31505</name>
</gene>
<feature type="compositionally biased region" description="Basic and acidic residues" evidence="1">
    <location>
        <begin position="61"/>
        <end position="73"/>
    </location>
</feature>
<dbReference type="Gene3D" id="2.60.11.10">
    <property type="entry name" value="Cytochrome c oxidase, subunit Vb"/>
    <property type="match status" value="1"/>
</dbReference>
<dbReference type="EMBL" id="CAWYQH010000174">
    <property type="protein sequence ID" value="CAK8698041.1"/>
    <property type="molecule type" value="Genomic_DNA"/>
</dbReference>
<reference evidence="2 3" key="1">
    <citation type="submission" date="2024-02" db="EMBL/GenBank/DDBJ databases">
        <authorList>
            <person name="Daric V."/>
            <person name="Darras S."/>
        </authorList>
    </citation>
    <scope>NUCLEOTIDE SEQUENCE [LARGE SCALE GENOMIC DNA]</scope>
</reference>
<keyword evidence="3" id="KW-1185">Reference proteome</keyword>
<comment type="caution">
    <text evidence="2">The sequence shown here is derived from an EMBL/GenBank/DDBJ whole genome shotgun (WGS) entry which is preliminary data.</text>
</comment>
<evidence type="ECO:0000313" key="2">
    <source>
        <dbReference type="EMBL" id="CAK8698041.1"/>
    </source>
</evidence>
<sequence length="149" mass="16947">MSLRKLTQVAVLASQNVQVQRQVHLSAARCGFFDLFKKPLARQEDQVVGYQKIVMDAVKVGEDPLETQDRDKPYNPPGSGTRADPFLVKSKNTRRYVMAQPPNHSGGTPRGFWVTLEDGGRCPYTGRHYKLDYDPSDKWGINELDLFRH</sequence>
<proteinExistence type="predicted"/>
<protein>
    <submittedName>
        <fullName evidence="2">Uncharacterized protein</fullName>
    </submittedName>
</protein>
<organism evidence="2 3">
    <name type="scientific">Clavelina lepadiformis</name>
    <name type="common">Light-bulb sea squirt</name>
    <name type="synonym">Ascidia lepadiformis</name>
    <dbReference type="NCBI Taxonomy" id="159417"/>
    <lineage>
        <taxon>Eukaryota</taxon>
        <taxon>Metazoa</taxon>
        <taxon>Chordata</taxon>
        <taxon>Tunicata</taxon>
        <taxon>Ascidiacea</taxon>
        <taxon>Aplousobranchia</taxon>
        <taxon>Clavelinidae</taxon>
        <taxon>Clavelina</taxon>
    </lineage>
</organism>
<evidence type="ECO:0000256" key="1">
    <source>
        <dbReference type="SAM" id="MobiDB-lite"/>
    </source>
</evidence>
<dbReference type="InterPro" id="IPR036972">
    <property type="entry name" value="Cyt_c_oxidase_su5b_sf"/>
</dbReference>
<feature type="region of interest" description="Disordered" evidence="1">
    <location>
        <begin position="61"/>
        <end position="85"/>
    </location>
</feature>